<keyword evidence="3" id="KW-1185">Reference proteome</keyword>
<accession>W6QLK1</accession>
<dbReference type="OMA" id="RTCYLLK"/>
<feature type="compositionally biased region" description="Low complexity" evidence="1">
    <location>
        <begin position="604"/>
        <end position="616"/>
    </location>
</feature>
<protein>
    <submittedName>
        <fullName evidence="2">Genomic scaffold, ProqFM164S02</fullName>
    </submittedName>
</protein>
<proteinExistence type="predicted"/>
<dbReference type="EMBL" id="HG792016">
    <property type="protein sequence ID" value="CDM30437.1"/>
    <property type="molecule type" value="Genomic_DNA"/>
</dbReference>
<reference evidence="2" key="1">
    <citation type="journal article" date="2014" name="Nat. Commun.">
        <title>Multiple recent horizontal transfers of a large genomic region in cheese making fungi.</title>
        <authorList>
            <person name="Cheeseman K."/>
            <person name="Ropars J."/>
            <person name="Renault P."/>
            <person name="Dupont J."/>
            <person name="Gouzy J."/>
            <person name="Branca A."/>
            <person name="Abraham A.L."/>
            <person name="Ceppi M."/>
            <person name="Conseiller E."/>
            <person name="Debuchy R."/>
            <person name="Malagnac F."/>
            <person name="Goarin A."/>
            <person name="Silar P."/>
            <person name="Lacoste S."/>
            <person name="Sallet E."/>
            <person name="Bensimon A."/>
            <person name="Giraud T."/>
            <person name="Brygoo Y."/>
        </authorList>
    </citation>
    <scope>NUCLEOTIDE SEQUENCE [LARGE SCALE GENOMIC DNA]</scope>
    <source>
        <strain evidence="2">FM164</strain>
    </source>
</reference>
<dbReference type="STRING" id="1365484.W6QLK1"/>
<evidence type="ECO:0000313" key="2">
    <source>
        <dbReference type="EMBL" id="CDM30437.1"/>
    </source>
</evidence>
<evidence type="ECO:0000313" key="3">
    <source>
        <dbReference type="Proteomes" id="UP000030686"/>
    </source>
</evidence>
<evidence type="ECO:0000256" key="1">
    <source>
        <dbReference type="SAM" id="MobiDB-lite"/>
    </source>
</evidence>
<gene>
    <name evidence="2" type="ORF">PROQFM164_S02g000586</name>
</gene>
<dbReference type="AlphaFoldDB" id="W6QLK1"/>
<feature type="region of interest" description="Disordered" evidence="1">
    <location>
        <begin position="604"/>
        <end position="624"/>
    </location>
</feature>
<dbReference type="OrthoDB" id="2156052at2759"/>
<sequence>MDQTSAERQTFIEAPDQDTVNPEASTANIQSTLADDRFQSTSNTSLIPHLEDVHHNVSKSLRVNEDLMSWSDAWFPGDERLCPLWMGPWIEFPQLQEEMWNEIFNTPELVDARIFPPQVAVRHAAHILEWYIVYSEETLKIFANRSVDDFLATTFNFMEQEDTLRYRFSVRGQLRFDRPRHCCTSVANFGFEEPAYAVLYIPSYCLTLPELVAGLHGTSPMETFEKKPTTFEEHATYVVSRAIVRIYSRMICSGRRYGYIYTGEALVFLQIPPDDSSNIKYYLCVPSRDVVYHGYDSQSEWVRRTTLGQIFAFALQSLAASPPTQEWQDAVYQTYRALDKDDSILLPQTPDAIRFSPPAEFLYETSFWVKFWGNLLLADIQIGEYETSRSQSSELSDVCKPYCTQACLLGTFQKDVLDQNCPNAAAHGTERHQITSQEICDMMNEQLRANRYRGFQQLHIVGRTCYLLKATLLSHGYTMLIKATSSKRSHRINTELKNYQNLLPLQGSKIPVCLGMFSPKIPYWYHGTKMTSMLLISWSGIRADQHTTLETCEYLEQEMQKLEDKLKEHGVVQKDAAFRNVLWNPTSQSFVMVDLEDLKWLGSEGSESNGGSIQSSDYLGDVGK</sequence>
<dbReference type="Proteomes" id="UP000030686">
    <property type="component" value="Unassembled WGS sequence"/>
</dbReference>
<name>W6QLK1_PENRF</name>
<organism evidence="2 3">
    <name type="scientific">Penicillium roqueforti (strain FM164)</name>
    <dbReference type="NCBI Taxonomy" id="1365484"/>
    <lineage>
        <taxon>Eukaryota</taxon>
        <taxon>Fungi</taxon>
        <taxon>Dikarya</taxon>
        <taxon>Ascomycota</taxon>
        <taxon>Pezizomycotina</taxon>
        <taxon>Eurotiomycetes</taxon>
        <taxon>Eurotiomycetidae</taxon>
        <taxon>Eurotiales</taxon>
        <taxon>Aspergillaceae</taxon>
        <taxon>Penicillium</taxon>
    </lineage>
</organism>